<dbReference type="PROSITE" id="PS51831">
    <property type="entry name" value="HD"/>
    <property type="match status" value="1"/>
</dbReference>
<dbReference type="Pfam" id="PF13487">
    <property type="entry name" value="HD_5"/>
    <property type="match status" value="1"/>
</dbReference>
<feature type="domain" description="HD-GYP" evidence="2">
    <location>
        <begin position="131"/>
        <end position="327"/>
    </location>
</feature>
<organism evidence="3 4">
    <name type="scientific">Waltera acetigignens</name>
    <dbReference type="NCBI Taxonomy" id="2981769"/>
    <lineage>
        <taxon>Bacteria</taxon>
        <taxon>Bacillati</taxon>
        <taxon>Bacillota</taxon>
        <taxon>Clostridia</taxon>
        <taxon>Lachnospirales</taxon>
        <taxon>Lachnospiraceae</taxon>
        <taxon>Waltera</taxon>
    </lineage>
</organism>
<dbReference type="EMBL" id="JAJEPV010000003">
    <property type="protein sequence ID" value="MCC2118398.1"/>
    <property type="molecule type" value="Genomic_DNA"/>
</dbReference>
<dbReference type="PANTHER" id="PTHR43155:SF2">
    <property type="entry name" value="CYCLIC DI-GMP PHOSPHODIESTERASE PA4108"/>
    <property type="match status" value="1"/>
</dbReference>
<evidence type="ECO:0000259" key="1">
    <source>
        <dbReference type="PROSITE" id="PS51831"/>
    </source>
</evidence>
<dbReference type="InterPro" id="IPR037522">
    <property type="entry name" value="HD_GYP_dom"/>
</dbReference>
<accession>A0AAE3A0T4</accession>
<evidence type="ECO:0000313" key="4">
    <source>
        <dbReference type="Proteomes" id="UP001197795"/>
    </source>
</evidence>
<sequence>MIRRKYVPLRIVQPGMMIDQAIIDRAGRVLIARRTRLEDFHIDALKKMGVTGIYTCEGTEDVKPADADKPQELPEPLQKKYEQVKVKDPAKVQISESVRSRVAQGVQYLYQDTQSPDFTNASRSITDDLLRAIEDNDAVAVDIGALKISDEYTFKHSVDVATMSMIVARKYGLDDKQVYEIGIAGLLHDIGKSKVPNEILNKAARLTDEEFAIMKQHSVYGYRILQSKEDLSMEIKLGVLQHHEKMNGKGYPMGIAGDKIDLFARLISVSDIYDALVTERPYKKPFSPRDAVEMIMSMTEELDITVMRCFLESVILYPVGTDVALSNGETARIVENVPNAVLRPKVLGLTTGKVYDLANDVKCANVIIL</sequence>
<gene>
    <name evidence="3" type="ORF">LKD75_02130</name>
</gene>
<dbReference type="RefSeq" id="WP_227732201.1">
    <property type="nucleotide sequence ID" value="NZ_JAJEPV010000003.1"/>
</dbReference>
<evidence type="ECO:0000313" key="3">
    <source>
        <dbReference type="EMBL" id="MCC2118398.1"/>
    </source>
</evidence>
<dbReference type="AlphaFoldDB" id="A0AAE3A0T4"/>
<dbReference type="PROSITE" id="PS51832">
    <property type="entry name" value="HD_GYP"/>
    <property type="match status" value="1"/>
</dbReference>
<dbReference type="PANTHER" id="PTHR43155">
    <property type="entry name" value="CYCLIC DI-GMP PHOSPHODIESTERASE PA4108-RELATED"/>
    <property type="match status" value="1"/>
</dbReference>
<dbReference type="InterPro" id="IPR006674">
    <property type="entry name" value="HD_domain"/>
</dbReference>
<protein>
    <submittedName>
        <fullName evidence="3">HD-GYP domain-containing protein</fullName>
    </submittedName>
</protein>
<evidence type="ECO:0000259" key="2">
    <source>
        <dbReference type="PROSITE" id="PS51832"/>
    </source>
</evidence>
<feature type="domain" description="HD" evidence="1">
    <location>
        <begin position="153"/>
        <end position="276"/>
    </location>
</feature>
<dbReference type="Proteomes" id="UP001197795">
    <property type="component" value="Unassembled WGS sequence"/>
</dbReference>
<dbReference type="CDD" id="cd00077">
    <property type="entry name" value="HDc"/>
    <property type="match status" value="1"/>
</dbReference>
<dbReference type="SUPFAM" id="SSF109604">
    <property type="entry name" value="HD-domain/PDEase-like"/>
    <property type="match status" value="1"/>
</dbReference>
<dbReference type="SMART" id="SM00471">
    <property type="entry name" value="HDc"/>
    <property type="match status" value="1"/>
</dbReference>
<dbReference type="NCBIfam" id="TIGR00277">
    <property type="entry name" value="HDIG"/>
    <property type="match status" value="1"/>
</dbReference>
<dbReference type="Gene3D" id="1.10.3210.10">
    <property type="entry name" value="Hypothetical protein af1432"/>
    <property type="match status" value="1"/>
</dbReference>
<name>A0AAE3A0T4_9FIRM</name>
<dbReference type="InterPro" id="IPR003607">
    <property type="entry name" value="HD/PDEase_dom"/>
</dbReference>
<comment type="caution">
    <text evidence="3">The sequence shown here is derived from an EMBL/GenBank/DDBJ whole genome shotgun (WGS) entry which is preliminary data.</text>
</comment>
<dbReference type="InterPro" id="IPR006675">
    <property type="entry name" value="HDIG_dom"/>
</dbReference>
<keyword evidence="4" id="KW-1185">Reference proteome</keyword>
<proteinExistence type="predicted"/>
<reference evidence="3 4" key="1">
    <citation type="submission" date="2021-10" db="EMBL/GenBank/DDBJ databases">
        <title>Anaerobic single-cell dispensing facilitates the cultivation of human gut bacteria.</title>
        <authorList>
            <person name="Afrizal A."/>
        </authorList>
    </citation>
    <scope>NUCLEOTIDE SEQUENCE [LARGE SCALE GENOMIC DNA]</scope>
    <source>
        <strain evidence="3 4">CLA-AA-H273</strain>
    </source>
</reference>